<dbReference type="InterPro" id="IPR003675">
    <property type="entry name" value="Rce1/LyrA-like_dom"/>
</dbReference>
<comment type="similarity">
    <text evidence="1">Belongs to the UPF0177 family.</text>
</comment>
<feature type="domain" description="CAAX prenyl protease 2/Lysostaphin resistance protein A-like" evidence="3">
    <location>
        <begin position="135"/>
        <end position="225"/>
    </location>
</feature>
<feature type="transmembrane region" description="Helical" evidence="2">
    <location>
        <begin position="188"/>
        <end position="206"/>
    </location>
</feature>
<protein>
    <submittedName>
        <fullName evidence="4">Metal-dependent membrane protease</fullName>
    </submittedName>
</protein>
<comment type="caution">
    <text evidence="4">The sequence shown here is derived from an EMBL/GenBank/DDBJ whole genome shotgun (WGS) entry which is preliminary data.</text>
</comment>
<dbReference type="Proteomes" id="UP000051739">
    <property type="component" value="Unassembled WGS sequence"/>
</dbReference>
<dbReference type="GO" id="GO:0004175">
    <property type="term" value="F:endopeptidase activity"/>
    <property type="evidence" value="ECO:0007669"/>
    <property type="project" value="UniProtKB-ARBA"/>
</dbReference>
<dbReference type="GO" id="GO:0080120">
    <property type="term" value="P:CAAX-box protein maturation"/>
    <property type="evidence" value="ECO:0007669"/>
    <property type="project" value="UniProtKB-ARBA"/>
</dbReference>
<dbReference type="AlphaFoldDB" id="A0A0R1VES2"/>
<feature type="transmembrane region" description="Helical" evidence="2">
    <location>
        <begin position="218"/>
        <end position="236"/>
    </location>
</feature>
<name>A0A0R1VES2_9LACO</name>
<keyword evidence="4" id="KW-0645">Protease</keyword>
<dbReference type="EMBL" id="AZFN01000009">
    <property type="protein sequence ID" value="KRM02619.1"/>
    <property type="molecule type" value="Genomic_DNA"/>
</dbReference>
<dbReference type="PANTHER" id="PTHR36435:SF1">
    <property type="entry name" value="CAAX AMINO TERMINAL PROTEASE FAMILY PROTEIN"/>
    <property type="match status" value="1"/>
</dbReference>
<evidence type="ECO:0000313" key="5">
    <source>
        <dbReference type="Proteomes" id="UP000051739"/>
    </source>
</evidence>
<keyword evidence="2" id="KW-1133">Transmembrane helix</keyword>
<sequence>MNSSNKQLSLSQRILIMVALALVIQLPPVIELMIGSGLRNLNYHWMPWIVTFGVMSYTILFFVIILWAYQLFKRYRRWPVQTKNWGSQIGWILISYLVLLSGVGALSTLNQLLYHQATTSNNDTIQSLAQSSPVLLVITALSGIFLSPLAEELIFRGVLMNFFFKASSFWPPILLSGLIFTLEHSSTTIVSYLIYFFMGGVLAFVYRATGQLKISIGLHFLNNLIAMLELIIPILIK</sequence>
<keyword evidence="5" id="KW-1185">Reference proteome</keyword>
<keyword evidence="4" id="KW-0378">Hydrolase</keyword>
<evidence type="ECO:0000259" key="3">
    <source>
        <dbReference type="Pfam" id="PF02517"/>
    </source>
</evidence>
<dbReference type="PANTHER" id="PTHR36435">
    <property type="entry name" value="SLR1288 PROTEIN"/>
    <property type="match status" value="1"/>
</dbReference>
<dbReference type="PATRIC" id="fig|1423749.3.peg.1856"/>
<dbReference type="InterPro" id="IPR052710">
    <property type="entry name" value="CAAX_protease"/>
</dbReference>
<dbReference type="GO" id="GO:0006508">
    <property type="term" value="P:proteolysis"/>
    <property type="evidence" value="ECO:0007669"/>
    <property type="project" value="UniProtKB-KW"/>
</dbReference>
<keyword evidence="2" id="KW-0812">Transmembrane</keyword>
<organism evidence="4 5">
    <name type="scientific">Limosilactobacillus gastricus DSM 16045</name>
    <dbReference type="NCBI Taxonomy" id="1423749"/>
    <lineage>
        <taxon>Bacteria</taxon>
        <taxon>Bacillati</taxon>
        <taxon>Bacillota</taxon>
        <taxon>Bacilli</taxon>
        <taxon>Lactobacillales</taxon>
        <taxon>Lactobacillaceae</taxon>
        <taxon>Limosilactobacillus</taxon>
    </lineage>
</organism>
<accession>A0A0R1VES2</accession>
<feature type="transmembrane region" description="Helical" evidence="2">
    <location>
        <begin position="162"/>
        <end position="182"/>
    </location>
</feature>
<keyword evidence="2" id="KW-0472">Membrane</keyword>
<dbReference type="RefSeq" id="WP_056937206.1">
    <property type="nucleotide sequence ID" value="NZ_AZFN01000009.1"/>
</dbReference>
<evidence type="ECO:0000256" key="2">
    <source>
        <dbReference type="SAM" id="Phobius"/>
    </source>
</evidence>
<dbReference type="Pfam" id="PF02517">
    <property type="entry name" value="Rce1-like"/>
    <property type="match status" value="1"/>
</dbReference>
<evidence type="ECO:0000256" key="1">
    <source>
        <dbReference type="ARBA" id="ARBA00009067"/>
    </source>
</evidence>
<feature type="transmembrane region" description="Helical" evidence="2">
    <location>
        <begin position="14"/>
        <end position="34"/>
    </location>
</feature>
<feature type="transmembrane region" description="Helical" evidence="2">
    <location>
        <begin position="89"/>
        <end position="109"/>
    </location>
</feature>
<feature type="transmembrane region" description="Helical" evidence="2">
    <location>
        <begin position="46"/>
        <end position="69"/>
    </location>
</feature>
<feature type="transmembrane region" description="Helical" evidence="2">
    <location>
        <begin position="129"/>
        <end position="150"/>
    </location>
</feature>
<reference evidence="4 5" key="1">
    <citation type="journal article" date="2015" name="Genome Announc.">
        <title>Expanding the biotechnology potential of lactobacilli through comparative genomics of 213 strains and associated genera.</title>
        <authorList>
            <person name="Sun Z."/>
            <person name="Harris H.M."/>
            <person name="McCann A."/>
            <person name="Guo C."/>
            <person name="Argimon S."/>
            <person name="Zhang W."/>
            <person name="Yang X."/>
            <person name="Jeffery I.B."/>
            <person name="Cooney J.C."/>
            <person name="Kagawa T.F."/>
            <person name="Liu W."/>
            <person name="Song Y."/>
            <person name="Salvetti E."/>
            <person name="Wrobel A."/>
            <person name="Rasinkangas P."/>
            <person name="Parkhill J."/>
            <person name="Rea M.C."/>
            <person name="O'Sullivan O."/>
            <person name="Ritari J."/>
            <person name="Douillard F.P."/>
            <person name="Paul Ross R."/>
            <person name="Yang R."/>
            <person name="Briner A.E."/>
            <person name="Felis G.E."/>
            <person name="de Vos W.M."/>
            <person name="Barrangou R."/>
            <person name="Klaenhammer T.R."/>
            <person name="Caufield P.W."/>
            <person name="Cui Y."/>
            <person name="Zhang H."/>
            <person name="O'Toole P.W."/>
        </authorList>
    </citation>
    <scope>NUCLEOTIDE SEQUENCE [LARGE SCALE GENOMIC DNA]</scope>
    <source>
        <strain evidence="4 5">DSM 16045</strain>
    </source>
</reference>
<gene>
    <name evidence="4" type="ORF">FC60_GL001795</name>
</gene>
<evidence type="ECO:0000313" key="4">
    <source>
        <dbReference type="EMBL" id="KRM02619.1"/>
    </source>
</evidence>
<proteinExistence type="inferred from homology"/>